<feature type="transmembrane region" description="Helical" evidence="7">
    <location>
        <begin position="15"/>
        <end position="35"/>
    </location>
</feature>
<organism evidence="8 9">
    <name type="scientific">Iris pallida</name>
    <name type="common">Sweet iris</name>
    <dbReference type="NCBI Taxonomy" id="29817"/>
    <lineage>
        <taxon>Eukaryota</taxon>
        <taxon>Viridiplantae</taxon>
        <taxon>Streptophyta</taxon>
        <taxon>Embryophyta</taxon>
        <taxon>Tracheophyta</taxon>
        <taxon>Spermatophyta</taxon>
        <taxon>Magnoliopsida</taxon>
        <taxon>Liliopsida</taxon>
        <taxon>Asparagales</taxon>
        <taxon>Iridaceae</taxon>
        <taxon>Iridoideae</taxon>
        <taxon>Irideae</taxon>
        <taxon>Iris</taxon>
    </lineage>
</organism>
<reference evidence="8" key="1">
    <citation type="journal article" date="2023" name="GigaByte">
        <title>Genome assembly of the bearded iris, Iris pallida Lam.</title>
        <authorList>
            <person name="Bruccoleri R.E."/>
            <person name="Oakeley E.J."/>
            <person name="Faust A.M.E."/>
            <person name="Altorfer M."/>
            <person name="Dessus-Babus S."/>
            <person name="Burckhardt D."/>
            <person name="Oertli M."/>
            <person name="Naumann U."/>
            <person name="Petersen F."/>
            <person name="Wong J."/>
        </authorList>
    </citation>
    <scope>NUCLEOTIDE SEQUENCE</scope>
    <source>
        <strain evidence="8">GSM-AAB239-AS_SAM_17_03QT</strain>
    </source>
</reference>
<keyword evidence="5" id="KW-0333">Golgi apparatus</keyword>
<comment type="subcellular location">
    <subcellularLocation>
        <location evidence="1">Golgi apparatus membrane</location>
        <topology evidence="1">Single-pass type II membrane protein</topology>
    </subcellularLocation>
</comment>
<evidence type="ECO:0000313" key="9">
    <source>
        <dbReference type="Proteomes" id="UP001140949"/>
    </source>
</evidence>
<proteinExistence type="predicted"/>
<name>A0AAX6F406_IRIPA</name>
<evidence type="ECO:0000256" key="3">
    <source>
        <dbReference type="ARBA" id="ARBA00022679"/>
    </source>
</evidence>
<evidence type="ECO:0000256" key="7">
    <source>
        <dbReference type="SAM" id="Phobius"/>
    </source>
</evidence>
<dbReference type="Pfam" id="PF05637">
    <property type="entry name" value="Glyco_transf_34"/>
    <property type="match status" value="1"/>
</dbReference>
<evidence type="ECO:0000256" key="6">
    <source>
        <dbReference type="SAM" id="MobiDB-lite"/>
    </source>
</evidence>
<feature type="compositionally biased region" description="Low complexity" evidence="6">
    <location>
        <begin position="108"/>
        <end position="123"/>
    </location>
</feature>
<accession>A0AAX6F406</accession>
<dbReference type="AlphaFoldDB" id="A0AAX6F406"/>
<keyword evidence="3" id="KW-0808">Transferase</keyword>
<dbReference type="InterPro" id="IPR008630">
    <property type="entry name" value="Glyco_trans_34"/>
</dbReference>
<keyword evidence="7" id="KW-0472">Membrane</keyword>
<dbReference type="Proteomes" id="UP001140949">
    <property type="component" value="Unassembled WGS sequence"/>
</dbReference>
<dbReference type="GO" id="GO:0005768">
    <property type="term" value="C:endosome"/>
    <property type="evidence" value="ECO:0007669"/>
    <property type="project" value="TreeGrafter"/>
</dbReference>
<feature type="region of interest" description="Disordered" evidence="6">
    <location>
        <begin position="80"/>
        <end position="194"/>
    </location>
</feature>
<dbReference type="PANTHER" id="PTHR31311">
    <property type="entry name" value="XYLOGLUCAN 6-XYLOSYLTRANSFERASE 5-RELATED-RELATED"/>
    <property type="match status" value="1"/>
</dbReference>
<keyword evidence="4" id="KW-0735">Signal-anchor</keyword>
<dbReference type="EMBL" id="JANAVB010032181">
    <property type="protein sequence ID" value="KAJ6810908.1"/>
    <property type="molecule type" value="Genomic_DNA"/>
</dbReference>
<dbReference type="GO" id="GO:0008378">
    <property type="term" value="F:galactosyltransferase activity"/>
    <property type="evidence" value="ECO:0007669"/>
    <property type="project" value="TreeGrafter"/>
</dbReference>
<evidence type="ECO:0000313" key="8">
    <source>
        <dbReference type="EMBL" id="KAJ6810908.1"/>
    </source>
</evidence>
<gene>
    <name evidence="8" type="ORF">M6B38_103435</name>
</gene>
<dbReference type="GO" id="GO:0005802">
    <property type="term" value="C:trans-Golgi network"/>
    <property type="evidence" value="ECO:0007669"/>
    <property type="project" value="TreeGrafter"/>
</dbReference>
<evidence type="ECO:0000256" key="4">
    <source>
        <dbReference type="ARBA" id="ARBA00022968"/>
    </source>
</evidence>
<keyword evidence="2" id="KW-0328">Glycosyltransferase</keyword>
<dbReference type="GO" id="GO:0000139">
    <property type="term" value="C:Golgi membrane"/>
    <property type="evidence" value="ECO:0007669"/>
    <property type="project" value="UniProtKB-SubCell"/>
</dbReference>
<keyword evidence="7" id="KW-1133">Transmembrane helix</keyword>
<protein>
    <submittedName>
        <fullName evidence="8">Alpha-6-galactosyltransferase</fullName>
    </submittedName>
</protein>
<comment type="caution">
    <text evidence="8">The sequence shown here is derived from an EMBL/GenBank/DDBJ whole genome shotgun (WGS) entry which is preliminary data.</text>
</comment>
<evidence type="ECO:0000256" key="1">
    <source>
        <dbReference type="ARBA" id="ARBA00004323"/>
    </source>
</evidence>
<keyword evidence="7" id="KW-0812">Transmembrane</keyword>
<evidence type="ECO:0000256" key="5">
    <source>
        <dbReference type="ARBA" id="ARBA00023034"/>
    </source>
</evidence>
<feature type="compositionally biased region" description="Low complexity" evidence="6">
    <location>
        <begin position="55"/>
        <end position="65"/>
    </location>
</feature>
<dbReference type="PANTHER" id="PTHR31311:SF3">
    <property type="entry name" value="GLYCOSYLTRANSFERASE 7-RELATED"/>
    <property type="match status" value="1"/>
</dbReference>
<evidence type="ECO:0000256" key="2">
    <source>
        <dbReference type="ARBA" id="ARBA00022676"/>
    </source>
</evidence>
<reference evidence="8" key="2">
    <citation type="submission" date="2023-04" db="EMBL/GenBank/DDBJ databases">
        <authorList>
            <person name="Bruccoleri R.E."/>
            <person name="Oakeley E.J."/>
            <person name="Faust A.-M."/>
            <person name="Dessus-Babus S."/>
            <person name="Altorfer M."/>
            <person name="Burckhardt D."/>
            <person name="Oertli M."/>
            <person name="Naumann U."/>
            <person name="Petersen F."/>
            <person name="Wong J."/>
        </authorList>
    </citation>
    <scope>NUCLEOTIDE SEQUENCE</scope>
    <source>
        <strain evidence="8">GSM-AAB239-AS_SAM_17_03QT</strain>
        <tissue evidence="8">Leaf</tissue>
    </source>
</reference>
<feature type="compositionally biased region" description="Low complexity" evidence="6">
    <location>
        <begin position="148"/>
        <end position="174"/>
    </location>
</feature>
<feature type="region of interest" description="Disordered" evidence="6">
    <location>
        <begin position="55"/>
        <end position="74"/>
    </location>
</feature>
<sequence length="324" mass="35748">MANTSYKCSLLSDGLLFASGAGVALLLFFAFYSFFSPSPPPSNYFHRQPLRQTITNTNTTSSSSSQQHCYFHTSTPPLNTDPAPSFYDDPSLSLHSPGGAHQELGREAAPLAAPAPHAGPGPATGLSWSPVRSPAPAGTPWGTTSSCASTRTRPTTAESTASTSSTTPLSCSPTFLLLGPDPRRPCRHGRPPRSRMDLVGRLRRRVHRHGVRASDGEVRGLQSGAARVAAQGRGQELDQPQRGVFLIRNCQWSVDFIDRWARMGPQSPEYRRWGRIQKALFKDKLYAESDDQTGIIYLLLKEKERWGDKIYLENDYYFEGYWVG</sequence>
<keyword evidence="9" id="KW-1185">Reference proteome</keyword>